<dbReference type="EMBL" id="FPKU01000001">
    <property type="protein sequence ID" value="SFZ81910.1"/>
    <property type="molecule type" value="Genomic_DNA"/>
</dbReference>
<dbReference type="STRING" id="665118.SAMN02983003_0771"/>
<gene>
    <name evidence="1" type="ORF">SAMN02983003_0771</name>
</gene>
<evidence type="ECO:0000313" key="1">
    <source>
        <dbReference type="EMBL" id="SFZ81910.1"/>
    </source>
</evidence>
<name>A0A1K2HU78_9HYPH</name>
<keyword evidence="2" id="KW-1185">Reference proteome</keyword>
<dbReference type="OrthoDB" id="7335474at2"/>
<evidence type="ECO:0000313" key="2">
    <source>
        <dbReference type="Proteomes" id="UP000183447"/>
    </source>
</evidence>
<proteinExistence type="predicted"/>
<sequence>MLDELRAFLGRLRGAGEPDRAGEDIAIPARLASEPQPEGDEPQTQRVEQPQDFDLRLAQLSSAARAAGAAVVAGAVEMLGLDDIRAALGDRWPVLADAIMASADHELSQALRPADFYRRNGDVGFIVCFADLGVTEARAAGEDISQRIRAAILRDFPELATALKVEPFIAEVSPERLARGSATSLIEALHGSLGDMRHEAQQVAKRYRASLVTNFNLIFVPAIHARSRVTIYNRAVLETTAGCATLEQFQALADAKQVTQTLAELDYIVFTKALTALHKALKSRRGVIVLIPVNYSTLAVRATQDEYVRLLDMLPPAYQRLVGLEISGVPATATKAHLTTIVERLRPHVKWLAVDVQSLEARGALLGIDGIWALSCNLAGANSADPRLLPRLREFVSTANASRLSTLAHGANSIGAALAACDAGFTCVDGPAVHAGSDVPRVAAVSPPQLRAAAGTTRAARRW</sequence>
<organism evidence="1 2">
    <name type="scientific">Devosia enhydra</name>
    <dbReference type="NCBI Taxonomy" id="665118"/>
    <lineage>
        <taxon>Bacteria</taxon>
        <taxon>Pseudomonadati</taxon>
        <taxon>Pseudomonadota</taxon>
        <taxon>Alphaproteobacteria</taxon>
        <taxon>Hyphomicrobiales</taxon>
        <taxon>Devosiaceae</taxon>
        <taxon>Devosia</taxon>
    </lineage>
</organism>
<dbReference type="RefSeq" id="WP_072339155.1">
    <property type="nucleotide sequence ID" value="NZ_FPKU01000001.1"/>
</dbReference>
<dbReference type="AlphaFoldDB" id="A0A1K2HU78"/>
<dbReference type="Proteomes" id="UP000183447">
    <property type="component" value="Unassembled WGS sequence"/>
</dbReference>
<evidence type="ECO:0008006" key="3">
    <source>
        <dbReference type="Google" id="ProtNLM"/>
    </source>
</evidence>
<protein>
    <recommendedName>
        <fullName evidence="3">EAL domain-containing protein</fullName>
    </recommendedName>
</protein>
<reference evidence="1 2" key="1">
    <citation type="submission" date="2016-11" db="EMBL/GenBank/DDBJ databases">
        <authorList>
            <person name="Jaros S."/>
            <person name="Januszkiewicz K."/>
            <person name="Wedrychowicz H."/>
        </authorList>
    </citation>
    <scope>NUCLEOTIDE SEQUENCE [LARGE SCALE GENOMIC DNA]</scope>
    <source>
        <strain evidence="1 2">ATCC 23634</strain>
    </source>
</reference>
<accession>A0A1K2HU78</accession>